<dbReference type="eggNOG" id="COG0583">
    <property type="taxonomic scope" value="Bacteria"/>
</dbReference>
<dbReference type="InterPro" id="IPR036388">
    <property type="entry name" value="WH-like_DNA-bd_sf"/>
</dbReference>
<dbReference type="InterPro" id="IPR005119">
    <property type="entry name" value="LysR_subst-bd"/>
</dbReference>
<evidence type="ECO:0000313" key="7">
    <source>
        <dbReference type="Proteomes" id="UP000030437"/>
    </source>
</evidence>
<dbReference type="EMBL" id="JPVP01000030">
    <property type="protein sequence ID" value="KGR89228.1"/>
    <property type="molecule type" value="Genomic_DNA"/>
</dbReference>
<name>A0A0A3J230_9BACI</name>
<dbReference type="AlphaFoldDB" id="A0A0A3J230"/>
<dbReference type="CDD" id="cd05466">
    <property type="entry name" value="PBP2_LTTR_substrate"/>
    <property type="match status" value="1"/>
</dbReference>
<accession>A0A0A3J230</accession>
<dbReference type="PRINTS" id="PR00039">
    <property type="entry name" value="HTHLYSR"/>
</dbReference>
<evidence type="ECO:0000256" key="3">
    <source>
        <dbReference type="ARBA" id="ARBA00023125"/>
    </source>
</evidence>
<evidence type="ECO:0000256" key="1">
    <source>
        <dbReference type="ARBA" id="ARBA00009437"/>
    </source>
</evidence>
<dbReference type="PROSITE" id="PS50931">
    <property type="entry name" value="HTH_LYSR"/>
    <property type="match status" value="1"/>
</dbReference>
<feature type="domain" description="HTH lysR-type" evidence="5">
    <location>
        <begin position="1"/>
        <end position="58"/>
    </location>
</feature>
<dbReference type="RefSeq" id="WP_036150191.1">
    <property type="nucleotide sequence ID" value="NZ_AVCX01000035.1"/>
</dbReference>
<dbReference type="GO" id="GO:0000976">
    <property type="term" value="F:transcription cis-regulatory region binding"/>
    <property type="evidence" value="ECO:0007669"/>
    <property type="project" value="TreeGrafter"/>
</dbReference>
<dbReference type="GO" id="GO:0003700">
    <property type="term" value="F:DNA-binding transcription factor activity"/>
    <property type="evidence" value="ECO:0007669"/>
    <property type="project" value="InterPro"/>
</dbReference>
<evidence type="ECO:0000256" key="4">
    <source>
        <dbReference type="ARBA" id="ARBA00023163"/>
    </source>
</evidence>
<evidence type="ECO:0000313" key="6">
    <source>
        <dbReference type="EMBL" id="KGR89228.1"/>
    </source>
</evidence>
<comment type="caution">
    <text evidence="6">The sequence shown here is derived from an EMBL/GenBank/DDBJ whole genome shotgun (WGS) entry which is preliminary data.</text>
</comment>
<gene>
    <name evidence="6" type="ORF">CD32_00580</name>
</gene>
<dbReference type="Pfam" id="PF00126">
    <property type="entry name" value="HTH_1"/>
    <property type="match status" value="1"/>
</dbReference>
<reference evidence="6 7" key="1">
    <citation type="submission" date="2014-02" db="EMBL/GenBank/DDBJ databases">
        <title>Draft genome sequence of Lysinibacillus odysseyi NBRC 100172.</title>
        <authorList>
            <person name="Zhang F."/>
            <person name="Wang G."/>
            <person name="Zhang L."/>
        </authorList>
    </citation>
    <scope>NUCLEOTIDE SEQUENCE [LARGE SCALE GENOMIC DNA]</scope>
    <source>
        <strain evidence="6 7">NBRC 100172</strain>
    </source>
</reference>
<dbReference type="SUPFAM" id="SSF46785">
    <property type="entry name" value="Winged helix' DNA-binding domain"/>
    <property type="match status" value="1"/>
</dbReference>
<dbReference type="Gene3D" id="3.40.190.10">
    <property type="entry name" value="Periplasmic binding protein-like II"/>
    <property type="match status" value="2"/>
</dbReference>
<dbReference type="PANTHER" id="PTHR30126">
    <property type="entry name" value="HTH-TYPE TRANSCRIPTIONAL REGULATOR"/>
    <property type="match status" value="1"/>
</dbReference>
<dbReference type="FunFam" id="1.10.10.10:FF:000001">
    <property type="entry name" value="LysR family transcriptional regulator"/>
    <property type="match status" value="1"/>
</dbReference>
<dbReference type="Proteomes" id="UP000030437">
    <property type="component" value="Unassembled WGS sequence"/>
</dbReference>
<evidence type="ECO:0000259" key="5">
    <source>
        <dbReference type="PROSITE" id="PS50931"/>
    </source>
</evidence>
<dbReference type="Pfam" id="PF03466">
    <property type="entry name" value="LysR_substrate"/>
    <property type="match status" value="1"/>
</dbReference>
<dbReference type="InterPro" id="IPR000847">
    <property type="entry name" value="LysR_HTH_N"/>
</dbReference>
<organism evidence="6 7">
    <name type="scientific">Lysinibacillus odysseyi 34hs-1 = NBRC 100172</name>
    <dbReference type="NCBI Taxonomy" id="1220589"/>
    <lineage>
        <taxon>Bacteria</taxon>
        <taxon>Bacillati</taxon>
        <taxon>Bacillota</taxon>
        <taxon>Bacilli</taxon>
        <taxon>Bacillales</taxon>
        <taxon>Bacillaceae</taxon>
        <taxon>Lysinibacillus</taxon>
    </lineage>
</organism>
<protein>
    <recommendedName>
        <fullName evidence="5">HTH lysR-type domain-containing protein</fullName>
    </recommendedName>
</protein>
<keyword evidence="2" id="KW-0805">Transcription regulation</keyword>
<dbReference type="STRING" id="1220589.CD32_00580"/>
<keyword evidence="7" id="KW-1185">Reference proteome</keyword>
<sequence length="293" mass="33582">METKWIKSFLVAAETENFRRAAEILHLSQPSITVHIGQLEDYLGVQLFERNHARVKLTPAGHHFLPEAKAILERMERSVQEVRNYAAHRKAQLTIVISPLLVETIIPHLIYQFSIENTDCDLILLVEESDKMDALLLSGKAQLAVGLLSSHNRAITSRAIHESPLQLVAPLDEYDDESGQIIEAEDLFRHYPFFTDHIATVSTSMNLLVKSHFPYARTISISQSYIVKRFIRDGLGISFLPKYIIRREMMEGRFNIVPFEKFELPTVKTYLHFINVTAEAEQLIQRIMNASLE</sequence>
<keyword evidence="3" id="KW-0238">DNA-binding</keyword>
<evidence type="ECO:0000256" key="2">
    <source>
        <dbReference type="ARBA" id="ARBA00023015"/>
    </source>
</evidence>
<comment type="similarity">
    <text evidence="1">Belongs to the LysR transcriptional regulatory family.</text>
</comment>
<dbReference type="Gene3D" id="1.10.10.10">
    <property type="entry name" value="Winged helix-like DNA-binding domain superfamily/Winged helix DNA-binding domain"/>
    <property type="match status" value="1"/>
</dbReference>
<dbReference type="InterPro" id="IPR036390">
    <property type="entry name" value="WH_DNA-bd_sf"/>
</dbReference>
<dbReference type="OrthoDB" id="9803735at2"/>
<keyword evidence="4" id="KW-0804">Transcription</keyword>
<dbReference type="PANTHER" id="PTHR30126:SF64">
    <property type="entry name" value="HTH-TYPE TRANSCRIPTIONAL REGULATOR CITR"/>
    <property type="match status" value="1"/>
</dbReference>
<proteinExistence type="inferred from homology"/>
<dbReference type="SUPFAM" id="SSF53850">
    <property type="entry name" value="Periplasmic binding protein-like II"/>
    <property type="match status" value="1"/>
</dbReference>